<name>A0A6G9YLH9_9NOCA</name>
<organism evidence="1 2">
    <name type="scientific">Nocardia arthritidis</name>
    <dbReference type="NCBI Taxonomy" id="228602"/>
    <lineage>
        <taxon>Bacteria</taxon>
        <taxon>Bacillati</taxon>
        <taxon>Actinomycetota</taxon>
        <taxon>Actinomycetes</taxon>
        <taxon>Mycobacteriales</taxon>
        <taxon>Nocardiaceae</taxon>
        <taxon>Nocardia</taxon>
    </lineage>
</organism>
<sequence>MSSIEADALKVVWALDFQFDFTVDGRAVKIASSTADRIVAGLEKVCTAH</sequence>
<dbReference type="EMBL" id="CP046172">
    <property type="protein sequence ID" value="QIS14041.1"/>
    <property type="molecule type" value="Genomic_DNA"/>
</dbReference>
<keyword evidence="2" id="KW-1185">Reference proteome</keyword>
<proteinExistence type="predicted"/>
<dbReference type="KEGG" id="nah:F5544_30990"/>
<evidence type="ECO:0000313" key="2">
    <source>
        <dbReference type="Proteomes" id="UP000503540"/>
    </source>
</evidence>
<dbReference type="Proteomes" id="UP000503540">
    <property type="component" value="Chromosome"/>
</dbReference>
<protein>
    <submittedName>
        <fullName evidence="1">Uncharacterized protein</fullName>
    </submittedName>
</protein>
<dbReference type="RefSeq" id="WP_167476500.1">
    <property type="nucleotide sequence ID" value="NZ_CP046172.1"/>
</dbReference>
<accession>A0A6G9YLH9</accession>
<reference evidence="1 2" key="1">
    <citation type="journal article" date="2019" name="ACS Chem. Biol.">
        <title>Identification and Mobilization of a Cryptic Antibiotic Biosynthesis Gene Locus from a Human-Pathogenic Nocardia Isolate.</title>
        <authorList>
            <person name="Herisse M."/>
            <person name="Ishida K."/>
            <person name="Porter J.L."/>
            <person name="Howden B."/>
            <person name="Hertweck C."/>
            <person name="Stinear T.P."/>
            <person name="Pidot S.J."/>
        </authorList>
    </citation>
    <scope>NUCLEOTIDE SEQUENCE [LARGE SCALE GENOMIC DNA]</scope>
    <source>
        <strain evidence="1 2">AUSMDU00012717</strain>
    </source>
</reference>
<dbReference type="AlphaFoldDB" id="A0A6G9YLH9"/>
<gene>
    <name evidence="1" type="ORF">F5544_30990</name>
</gene>
<evidence type="ECO:0000313" key="1">
    <source>
        <dbReference type="EMBL" id="QIS14041.1"/>
    </source>
</evidence>